<feature type="transmembrane region" description="Helical" evidence="1">
    <location>
        <begin position="6"/>
        <end position="31"/>
    </location>
</feature>
<evidence type="ECO:0000313" key="3">
    <source>
        <dbReference type="Proteomes" id="UP000017667"/>
    </source>
</evidence>
<accession>N9F6J3</accession>
<keyword evidence="1" id="KW-0472">Membrane</keyword>
<sequence length="83" mass="9251">MLDYVTFIVINGIMKTFLIAFTLGLGLVGCVSSNYESINKAPVVPKNEAYNTFKMPEHGVITDQDVHNLPEHADLNTKYTISF</sequence>
<dbReference type="HOGENOM" id="CLU_2679230_0_0_6"/>
<organism evidence="2 3">
    <name type="scientific">Acinetobacter haemolyticus CIP 64.3 = MTCC 9819</name>
    <dbReference type="NCBI Taxonomy" id="1217659"/>
    <lineage>
        <taxon>Bacteria</taxon>
        <taxon>Pseudomonadati</taxon>
        <taxon>Pseudomonadota</taxon>
        <taxon>Gammaproteobacteria</taxon>
        <taxon>Moraxellales</taxon>
        <taxon>Moraxellaceae</taxon>
        <taxon>Acinetobacter</taxon>
    </lineage>
</organism>
<evidence type="ECO:0000256" key="1">
    <source>
        <dbReference type="SAM" id="Phobius"/>
    </source>
</evidence>
<protein>
    <submittedName>
        <fullName evidence="2">Uncharacterized protein</fullName>
    </submittedName>
</protein>
<gene>
    <name evidence="2" type="ORF">F927_01252</name>
</gene>
<evidence type="ECO:0000313" key="2">
    <source>
        <dbReference type="EMBL" id="ENW18473.1"/>
    </source>
</evidence>
<dbReference type="Proteomes" id="UP000017667">
    <property type="component" value="Unassembled WGS sequence"/>
</dbReference>
<comment type="caution">
    <text evidence="2">The sequence shown here is derived from an EMBL/GenBank/DDBJ whole genome shotgun (WGS) entry which is preliminary data.</text>
</comment>
<keyword evidence="3" id="KW-1185">Reference proteome</keyword>
<proteinExistence type="predicted"/>
<name>N9F6J3_ACIHA</name>
<keyword evidence="1" id="KW-1133">Transmembrane helix</keyword>
<keyword evidence="1" id="KW-0812">Transmembrane</keyword>
<reference evidence="2 3" key="1">
    <citation type="submission" date="2013-02" db="EMBL/GenBank/DDBJ databases">
        <title>The Genome Sequence of Acinetobacter haemolyticus CIP 64.3.</title>
        <authorList>
            <consortium name="The Broad Institute Genome Sequencing Platform"/>
            <consortium name="The Broad Institute Genome Sequencing Center for Infectious Disease"/>
            <person name="Cerqueira G."/>
            <person name="Feldgarden M."/>
            <person name="Courvalin P."/>
            <person name="Perichon B."/>
            <person name="Grillot-Courvalin C."/>
            <person name="Clermont D."/>
            <person name="Rocha E."/>
            <person name="Yoon E.-J."/>
            <person name="Nemec A."/>
            <person name="Walker B."/>
            <person name="Young S.K."/>
            <person name="Zeng Q."/>
            <person name="Gargeya S."/>
            <person name="Fitzgerald M."/>
            <person name="Haas B."/>
            <person name="Abouelleil A."/>
            <person name="Alvarado L."/>
            <person name="Arachchi H.M."/>
            <person name="Berlin A.M."/>
            <person name="Chapman S.B."/>
            <person name="Dewar J."/>
            <person name="Goldberg J."/>
            <person name="Griggs A."/>
            <person name="Gujja S."/>
            <person name="Hansen M."/>
            <person name="Howarth C."/>
            <person name="Imamovic A."/>
            <person name="Larimer J."/>
            <person name="McCowan C."/>
            <person name="Murphy C."/>
            <person name="Neiman D."/>
            <person name="Pearson M."/>
            <person name="Priest M."/>
            <person name="Roberts A."/>
            <person name="Saif S."/>
            <person name="Shea T."/>
            <person name="Sisk P."/>
            <person name="Sykes S."/>
            <person name="Wortman J."/>
            <person name="Nusbaum C."/>
            <person name="Birren B."/>
        </authorList>
    </citation>
    <scope>NUCLEOTIDE SEQUENCE [LARGE SCALE GENOMIC DNA]</scope>
    <source>
        <strain evidence="2 3">CIP 64.3</strain>
    </source>
</reference>
<dbReference type="EMBL" id="APQQ01000019">
    <property type="protein sequence ID" value="ENW18473.1"/>
    <property type="molecule type" value="Genomic_DNA"/>
</dbReference>
<dbReference type="AlphaFoldDB" id="N9F6J3"/>